<dbReference type="PANTHER" id="PTHR43477:SF1">
    <property type="entry name" value="DIHYDROANTICAPSIN 7-DEHYDROGENASE"/>
    <property type="match status" value="1"/>
</dbReference>
<dbReference type="PRINTS" id="PR00081">
    <property type="entry name" value="GDHRDH"/>
</dbReference>
<dbReference type="NCBIfam" id="NF005449">
    <property type="entry name" value="PRK07041.1"/>
    <property type="match status" value="1"/>
</dbReference>
<gene>
    <name evidence="3" type="ORF">GCM10008018_56300</name>
</gene>
<evidence type="ECO:0000313" key="3">
    <source>
        <dbReference type="EMBL" id="GGA02985.1"/>
    </source>
</evidence>
<dbReference type="InterPro" id="IPR002347">
    <property type="entry name" value="SDR_fam"/>
</dbReference>
<dbReference type="EMBL" id="BMHE01000043">
    <property type="protein sequence ID" value="GGA02985.1"/>
    <property type="molecule type" value="Genomic_DNA"/>
</dbReference>
<protein>
    <submittedName>
        <fullName evidence="3">Short chain dehydrogenase</fullName>
    </submittedName>
</protein>
<accession>A0ABQ1F9N5</accession>
<dbReference type="InterPro" id="IPR051122">
    <property type="entry name" value="SDR_DHRS6-like"/>
</dbReference>
<keyword evidence="4" id="KW-1185">Reference proteome</keyword>
<dbReference type="PANTHER" id="PTHR43477">
    <property type="entry name" value="DIHYDROANTICAPSIN 7-DEHYDROGENASE"/>
    <property type="match status" value="1"/>
</dbReference>
<sequence>MFRTYMFQNQKIVLIGGSSGIGLATAKRLIAQGAEVIIASRSEIKLQQARAQLGKQASAYPLDTTSEQEVQAFFEKVGTFNHLIVSAAETSGGPFLHTETAKARQLFESKFWGQYYAAKYGAPNILPNGSITLFSGVVAYKSMIGSSVLGAVNAAIANLGQTLALELAPLRVNVVSPGIIDTPSRIQLSEEARANFYSTIANKLPVQRVGQPEDVALSVLYLLQNSFVTGTVLHVEGGHVLT</sequence>
<proteinExistence type="inferred from homology"/>
<dbReference type="Proteomes" id="UP000615455">
    <property type="component" value="Unassembled WGS sequence"/>
</dbReference>
<dbReference type="SUPFAM" id="SSF51735">
    <property type="entry name" value="NAD(P)-binding Rossmann-fold domains"/>
    <property type="match status" value="1"/>
</dbReference>
<evidence type="ECO:0000313" key="4">
    <source>
        <dbReference type="Proteomes" id="UP000615455"/>
    </source>
</evidence>
<dbReference type="Pfam" id="PF13561">
    <property type="entry name" value="adh_short_C2"/>
    <property type="match status" value="1"/>
</dbReference>
<dbReference type="InterPro" id="IPR036291">
    <property type="entry name" value="NAD(P)-bd_dom_sf"/>
</dbReference>
<comment type="similarity">
    <text evidence="1">Belongs to the short-chain dehydrogenases/reductases (SDR) family.</text>
</comment>
<reference evidence="4" key="1">
    <citation type="journal article" date="2019" name="Int. J. Syst. Evol. Microbiol.">
        <title>The Global Catalogue of Microorganisms (GCM) 10K type strain sequencing project: providing services to taxonomists for standard genome sequencing and annotation.</title>
        <authorList>
            <consortium name="The Broad Institute Genomics Platform"/>
            <consortium name="The Broad Institute Genome Sequencing Center for Infectious Disease"/>
            <person name="Wu L."/>
            <person name="Ma J."/>
        </authorList>
    </citation>
    <scope>NUCLEOTIDE SEQUENCE [LARGE SCALE GENOMIC DNA]</scope>
    <source>
        <strain evidence="4">CGMCC 1.15043</strain>
    </source>
</reference>
<dbReference type="Gene3D" id="3.40.50.720">
    <property type="entry name" value="NAD(P)-binding Rossmann-like Domain"/>
    <property type="match status" value="1"/>
</dbReference>
<name>A0ABQ1F9N5_9BACL</name>
<evidence type="ECO:0000256" key="1">
    <source>
        <dbReference type="ARBA" id="ARBA00006484"/>
    </source>
</evidence>
<evidence type="ECO:0000256" key="2">
    <source>
        <dbReference type="ARBA" id="ARBA00023002"/>
    </source>
</evidence>
<dbReference type="CDD" id="cd11731">
    <property type="entry name" value="Lin1944_like_SDR_c"/>
    <property type="match status" value="1"/>
</dbReference>
<keyword evidence="2" id="KW-0560">Oxidoreductase</keyword>
<organism evidence="3 4">
    <name type="scientific">Paenibacillus marchantiophytorum</name>
    <dbReference type="NCBI Taxonomy" id="1619310"/>
    <lineage>
        <taxon>Bacteria</taxon>
        <taxon>Bacillati</taxon>
        <taxon>Bacillota</taxon>
        <taxon>Bacilli</taxon>
        <taxon>Bacillales</taxon>
        <taxon>Paenibacillaceae</taxon>
        <taxon>Paenibacillus</taxon>
    </lineage>
</organism>
<comment type="caution">
    <text evidence="3">The sequence shown here is derived from an EMBL/GenBank/DDBJ whole genome shotgun (WGS) entry which is preliminary data.</text>
</comment>